<sequence>MLILLRPLKIRKGRTIRVLWKGLLNERNQRRMKNLPTTSLRTNTYKHLWSFPYNFLEWTTIFYYSQSLNVFKSFKAEVELQLGKKIKVIKFDHGGEYYGRYDELGEQLLGPFAFFLKEWNFSAIHHAKQT</sequence>
<reference evidence="1" key="1">
    <citation type="submission" date="2018-05" db="EMBL/GenBank/DDBJ databases">
        <title>Draft genome of Mucuna pruriens seed.</title>
        <authorList>
            <person name="Nnadi N.E."/>
            <person name="Vos R."/>
            <person name="Hasami M.H."/>
            <person name="Devisetty U.K."/>
            <person name="Aguiy J.C."/>
        </authorList>
    </citation>
    <scope>NUCLEOTIDE SEQUENCE [LARGE SCALE GENOMIC DNA]</scope>
    <source>
        <strain evidence="1">JCA_2017</strain>
    </source>
</reference>
<protein>
    <recommendedName>
        <fullName evidence="3">Integrase catalytic domain-containing protein</fullName>
    </recommendedName>
</protein>
<evidence type="ECO:0008006" key="3">
    <source>
        <dbReference type="Google" id="ProtNLM"/>
    </source>
</evidence>
<keyword evidence="2" id="KW-1185">Reference proteome</keyword>
<dbReference type="Proteomes" id="UP000257109">
    <property type="component" value="Unassembled WGS sequence"/>
</dbReference>
<organism evidence="1 2">
    <name type="scientific">Mucuna pruriens</name>
    <name type="common">Velvet bean</name>
    <name type="synonym">Dolichos pruriens</name>
    <dbReference type="NCBI Taxonomy" id="157652"/>
    <lineage>
        <taxon>Eukaryota</taxon>
        <taxon>Viridiplantae</taxon>
        <taxon>Streptophyta</taxon>
        <taxon>Embryophyta</taxon>
        <taxon>Tracheophyta</taxon>
        <taxon>Spermatophyta</taxon>
        <taxon>Magnoliopsida</taxon>
        <taxon>eudicotyledons</taxon>
        <taxon>Gunneridae</taxon>
        <taxon>Pentapetalae</taxon>
        <taxon>rosids</taxon>
        <taxon>fabids</taxon>
        <taxon>Fabales</taxon>
        <taxon>Fabaceae</taxon>
        <taxon>Papilionoideae</taxon>
        <taxon>50 kb inversion clade</taxon>
        <taxon>NPAAA clade</taxon>
        <taxon>indigoferoid/millettioid clade</taxon>
        <taxon>Phaseoleae</taxon>
        <taxon>Mucuna</taxon>
    </lineage>
</organism>
<evidence type="ECO:0000313" key="1">
    <source>
        <dbReference type="EMBL" id="RDX80969.1"/>
    </source>
</evidence>
<dbReference type="AlphaFoldDB" id="A0A371FRL8"/>
<accession>A0A371FRL8</accession>
<evidence type="ECO:0000313" key="2">
    <source>
        <dbReference type="Proteomes" id="UP000257109"/>
    </source>
</evidence>
<dbReference type="EMBL" id="QJKJ01008052">
    <property type="protein sequence ID" value="RDX80969.1"/>
    <property type="molecule type" value="Genomic_DNA"/>
</dbReference>
<proteinExistence type="predicted"/>
<comment type="caution">
    <text evidence="1">The sequence shown here is derived from an EMBL/GenBank/DDBJ whole genome shotgun (WGS) entry which is preliminary data.</text>
</comment>
<dbReference type="OrthoDB" id="1935865at2759"/>
<feature type="non-terminal residue" evidence="1">
    <location>
        <position position="1"/>
    </location>
</feature>
<gene>
    <name evidence="1" type="ORF">CR513_38410</name>
</gene>
<name>A0A371FRL8_MUCPR</name>